<reference evidence="1 2" key="1">
    <citation type="submission" date="2015-01" db="EMBL/GenBank/DDBJ databases">
        <title>Genome of allotetraploid Gossypium barbadense reveals genomic plasticity and fiber elongation in cotton evolution.</title>
        <authorList>
            <person name="Chen X."/>
            <person name="Liu X."/>
            <person name="Zhao B."/>
            <person name="Zheng H."/>
            <person name="Hu Y."/>
            <person name="Lu G."/>
            <person name="Yang C."/>
            <person name="Chen J."/>
            <person name="Shan C."/>
            <person name="Zhang L."/>
            <person name="Zhou Y."/>
            <person name="Wang L."/>
            <person name="Guo W."/>
            <person name="Bai Y."/>
            <person name="Ruan J."/>
            <person name="Shangguan X."/>
            <person name="Mao Y."/>
            <person name="Jiang J."/>
            <person name="Zhu Y."/>
            <person name="Lei J."/>
            <person name="Kang H."/>
            <person name="Chen S."/>
            <person name="He X."/>
            <person name="Wang R."/>
            <person name="Wang Y."/>
            <person name="Chen J."/>
            <person name="Wang L."/>
            <person name="Yu S."/>
            <person name="Wang B."/>
            <person name="Wei J."/>
            <person name="Song S."/>
            <person name="Lu X."/>
            <person name="Gao Z."/>
            <person name="Gu W."/>
            <person name="Deng X."/>
            <person name="Ma D."/>
            <person name="Wang S."/>
            <person name="Liang W."/>
            <person name="Fang L."/>
            <person name="Cai C."/>
            <person name="Zhu X."/>
            <person name="Zhou B."/>
            <person name="Zhang Y."/>
            <person name="Chen Z."/>
            <person name="Xu S."/>
            <person name="Zhu R."/>
            <person name="Wang S."/>
            <person name="Zhang T."/>
            <person name="Zhao G."/>
        </authorList>
    </citation>
    <scope>NUCLEOTIDE SEQUENCE [LARGE SCALE GENOMIC DNA]</scope>
    <source>
        <strain evidence="2">cv. Xinhai21</strain>
        <tissue evidence="1">Leaf</tissue>
    </source>
</reference>
<name>A0A2P5WUT8_GOSBA</name>
<proteinExistence type="predicted"/>
<dbReference type="EMBL" id="KZ666424">
    <property type="protein sequence ID" value="PPR94858.1"/>
    <property type="molecule type" value="Genomic_DNA"/>
</dbReference>
<sequence>MGDISGRCTPHSTVGSRQCKCVVHQRVVLNFLTVEWYNADRVMLQFGCIQYVLDIPQRFDVVYEHDLEPQPPSPHISPVAASSHPELQVDTFGKGSQSYAYHLDMVDCSLNYQQSQSSMMVDIFRLVPLYSMYSTPPKRSFNLTYDFSDILNIPQGSCRTGIMTNTGWGRRKWTVTNNHAVDGGHRNDTTTGSRQF</sequence>
<evidence type="ECO:0000313" key="1">
    <source>
        <dbReference type="EMBL" id="PPR94858.1"/>
    </source>
</evidence>
<organism evidence="1 2">
    <name type="scientific">Gossypium barbadense</name>
    <name type="common">Sea Island cotton</name>
    <name type="synonym">Hibiscus barbadensis</name>
    <dbReference type="NCBI Taxonomy" id="3634"/>
    <lineage>
        <taxon>Eukaryota</taxon>
        <taxon>Viridiplantae</taxon>
        <taxon>Streptophyta</taxon>
        <taxon>Embryophyta</taxon>
        <taxon>Tracheophyta</taxon>
        <taxon>Spermatophyta</taxon>
        <taxon>Magnoliopsida</taxon>
        <taxon>eudicotyledons</taxon>
        <taxon>Gunneridae</taxon>
        <taxon>Pentapetalae</taxon>
        <taxon>rosids</taxon>
        <taxon>malvids</taxon>
        <taxon>Malvales</taxon>
        <taxon>Malvaceae</taxon>
        <taxon>Malvoideae</taxon>
        <taxon>Gossypium</taxon>
    </lineage>
</organism>
<accession>A0A2P5WUT8</accession>
<evidence type="ECO:0000313" key="2">
    <source>
        <dbReference type="Proteomes" id="UP000239757"/>
    </source>
</evidence>
<gene>
    <name evidence="1" type="ORF">GOBAR_AA25809</name>
</gene>
<dbReference type="AlphaFoldDB" id="A0A2P5WUT8"/>
<protein>
    <submittedName>
        <fullName evidence="1">Uncharacterized protein</fullName>
    </submittedName>
</protein>
<dbReference type="Proteomes" id="UP000239757">
    <property type="component" value="Unassembled WGS sequence"/>
</dbReference>